<dbReference type="GeneID" id="100372472"/>
<feature type="compositionally biased region" description="Basic and acidic residues" evidence="6">
    <location>
        <begin position="368"/>
        <end position="381"/>
    </location>
</feature>
<dbReference type="PANTHER" id="PTHR46538:SF3">
    <property type="entry name" value="PROTEIN KINASE DOMAIN-CONTAINING PROTEIN"/>
    <property type="match status" value="1"/>
</dbReference>
<feature type="compositionally biased region" description="Polar residues" evidence="6">
    <location>
        <begin position="1034"/>
        <end position="1045"/>
    </location>
</feature>
<dbReference type="InterPro" id="IPR000719">
    <property type="entry name" value="Prot_kinase_dom"/>
</dbReference>
<keyword evidence="5" id="KW-0175">Coiled coil</keyword>
<feature type="compositionally biased region" description="Acidic residues" evidence="6">
    <location>
        <begin position="483"/>
        <end position="492"/>
    </location>
</feature>
<dbReference type="Pfam" id="PF12474">
    <property type="entry name" value="PKK"/>
    <property type="match status" value="2"/>
</dbReference>
<gene>
    <name evidence="9" type="primary">LOC100372472</name>
</gene>
<sequence>MSFFFKKIFKLSTDKKGPKVYKNIKRDVDPYLNWDIISEIGDGAFGKVYKCKHKYNGKLSASKVIEIKSEEELDDYMVEIDILSECDHKYIVKLLEAFYYDHKITLFIEFCEGGAVDDIMFDLEKPLNEVQIQVIIRQMLEALDYLHNNKVIHRDLKAGNILLTMNGDIRLADFGVSARNTKTNQKRDSFIGTPYWMAPEVVLCETLKDDPYDYKADIWSLGITCIEMAQMEPPYNDLHPMRVLIKIPKTSPPTLLAPSRWSKDFNNFIKMCLDKNVETRPSAKDLLQHPFVVRTDDKKPLIDLISEAKAEVEVEEEDLPEERIAAIERSVSTDESLNSQEGVTALPDIAEEGDAAKKVDAQEKEKVFVESEKEGEAKTPEVEEITAIHGKPEQIVIDEKSQEVDEQSDEGIGGNGSEHSETTSEKAAIHDEEKETHSETNVSSLITAFEKTSDVSTNKSASSEDLKTNTSVAASNEDVKELTEEEISEEEAMAACKEVLQDLLSRSEGEREKAEDMKEKTLQENDAEKAVFKVPETPAPAVEKTKEDSPPSTVKRGEEAEDKYGSISSQKSNMSDTESISTMDSLDSSDKADSKDDKDSIDRNVRKRGSEESRSQYKTLKKTRKFLIDGKVVTMTTEKVVQMGHEEKHRREQMARKQDLRELKMMQKDENKQFNNLASKILQLTDQLQLKQKTDTQNLMKKFDVDIDTLNKGQKQQVERLEVAQAYEIKAAVKKIKLDQEREYKDFRDIMKKESKELKAKSGGIGKDSKRKKEEIDMMLQDKEREFLGKQQNKMEVAIKNMSEIHKAKIAALEKRILADKHQLLRARESAIWEMEEKQMHEKHQQNKKQLKDMFLLQRHHMLARQEKEVEQVKRLHDKEETELLFKQSQQKKRLPKIQKTEAKTRSAIYRKSLKIGNAMSQEQEREKLKQFQATETKRYKAEQLKLEMKHARQLEELRNGHEAIMQELLQIHNEKRKQLMELETQKLKEKDEQHIKEIKEWREHLKPRKKLLEEEFRKQSLEQERFYSRRGSSRSLQAGNGIENSKSIAQGQRSSSSASSTPSEEMLPPFLQENSIP</sequence>
<dbReference type="PROSITE" id="PS00108">
    <property type="entry name" value="PROTEIN_KINASE_ST"/>
    <property type="match status" value="1"/>
</dbReference>
<evidence type="ECO:0000256" key="6">
    <source>
        <dbReference type="SAM" id="MobiDB-lite"/>
    </source>
</evidence>
<evidence type="ECO:0000313" key="8">
    <source>
        <dbReference type="Proteomes" id="UP000694865"/>
    </source>
</evidence>
<keyword evidence="4" id="KW-0418">Kinase</keyword>
<accession>A0ABM0GQV9</accession>
<evidence type="ECO:0000256" key="1">
    <source>
        <dbReference type="ARBA" id="ARBA00022527"/>
    </source>
</evidence>
<feature type="region of interest" description="Disordered" evidence="6">
    <location>
        <begin position="1023"/>
        <end position="1078"/>
    </location>
</feature>
<dbReference type="SUPFAM" id="SSF56112">
    <property type="entry name" value="Protein kinase-like (PK-like)"/>
    <property type="match status" value="1"/>
</dbReference>
<dbReference type="PROSITE" id="PS50011">
    <property type="entry name" value="PROTEIN_KINASE_DOM"/>
    <property type="match status" value="1"/>
</dbReference>
<dbReference type="RefSeq" id="XP_002735309.1">
    <property type="nucleotide sequence ID" value="XM_002735263.2"/>
</dbReference>
<evidence type="ECO:0000256" key="2">
    <source>
        <dbReference type="ARBA" id="ARBA00022553"/>
    </source>
</evidence>
<protein>
    <submittedName>
        <fullName evidence="9">Serine/threonine-protein kinase 10-like</fullName>
    </submittedName>
</protein>
<dbReference type="Gene3D" id="3.30.200.20">
    <property type="entry name" value="Phosphorylase Kinase, domain 1"/>
    <property type="match status" value="1"/>
</dbReference>
<dbReference type="InterPro" id="IPR022165">
    <property type="entry name" value="PKK"/>
</dbReference>
<keyword evidence="8" id="KW-1185">Reference proteome</keyword>
<evidence type="ECO:0000313" key="9">
    <source>
        <dbReference type="RefSeq" id="XP_002735309.1"/>
    </source>
</evidence>
<evidence type="ECO:0000256" key="3">
    <source>
        <dbReference type="ARBA" id="ARBA00022679"/>
    </source>
</evidence>
<feature type="region of interest" description="Disordered" evidence="6">
    <location>
        <begin position="368"/>
        <end position="620"/>
    </location>
</feature>
<evidence type="ECO:0000256" key="4">
    <source>
        <dbReference type="ARBA" id="ARBA00022777"/>
    </source>
</evidence>
<dbReference type="InterPro" id="IPR008271">
    <property type="entry name" value="Ser/Thr_kinase_AS"/>
</dbReference>
<evidence type="ECO:0000259" key="7">
    <source>
        <dbReference type="PROSITE" id="PS50011"/>
    </source>
</evidence>
<feature type="coiled-coil region" evidence="5">
    <location>
        <begin position="955"/>
        <end position="993"/>
    </location>
</feature>
<dbReference type="SMART" id="SM00220">
    <property type="entry name" value="S_TKc"/>
    <property type="match status" value="1"/>
</dbReference>
<proteinExistence type="predicted"/>
<dbReference type="InterPro" id="IPR011009">
    <property type="entry name" value="Kinase-like_dom_sf"/>
</dbReference>
<dbReference type="Gene3D" id="1.10.510.10">
    <property type="entry name" value="Transferase(Phosphotransferase) domain 1"/>
    <property type="match status" value="1"/>
</dbReference>
<name>A0ABM0GQV9_SACKO</name>
<keyword evidence="3" id="KW-0808">Transferase</keyword>
<dbReference type="PANTHER" id="PTHR46538">
    <property type="entry name" value="PROTEIN KINASE DOMAIN-CONTAINING PROTEIN"/>
    <property type="match status" value="1"/>
</dbReference>
<feature type="domain" description="Protein kinase" evidence="7">
    <location>
        <begin position="34"/>
        <end position="292"/>
    </location>
</feature>
<reference evidence="9" key="1">
    <citation type="submission" date="2025-08" db="UniProtKB">
        <authorList>
            <consortium name="RefSeq"/>
        </authorList>
    </citation>
    <scope>IDENTIFICATION</scope>
    <source>
        <tissue evidence="9">Testes</tissue>
    </source>
</reference>
<feature type="compositionally biased region" description="Basic and acidic residues" evidence="6">
    <location>
        <begin position="505"/>
        <end position="531"/>
    </location>
</feature>
<feature type="compositionally biased region" description="Low complexity" evidence="6">
    <location>
        <begin position="1046"/>
        <end position="1064"/>
    </location>
</feature>
<keyword evidence="1" id="KW-0723">Serine/threonine-protein kinase</keyword>
<keyword evidence="2" id="KW-0597">Phosphoprotein</keyword>
<dbReference type="Pfam" id="PF00069">
    <property type="entry name" value="Pkinase"/>
    <property type="match status" value="1"/>
</dbReference>
<feature type="compositionally biased region" description="Basic and acidic residues" evidence="6">
    <location>
        <begin position="543"/>
        <end position="564"/>
    </location>
</feature>
<dbReference type="Proteomes" id="UP000694865">
    <property type="component" value="Unplaced"/>
</dbReference>
<evidence type="ECO:0000256" key="5">
    <source>
        <dbReference type="SAM" id="Coils"/>
    </source>
</evidence>
<organism evidence="8 9">
    <name type="scientific">Saccoglossus kowalevskii</name>
    <name type="common">Acorn worm</name>
    <dbReference type="NCBI Taxonomy" id="10224"/>
    <lineage>
        <taxon>Eukaryota</taxon>
        <taxon>Metazoa</taxon>
        <taxon>Hemichordata</taxon>
        <taxon>Enteropneusta</taxon>
        <taxon>Harrimaniidae</taxon>
        <taxon>Saccoglossus</taxon>
    </lineage>
</organism>
<feature type="compositionally biased region" description="Basic and acidic residues" evidence="6">
    <location>
        <begin position="588"/>
        <end position="615"/>
    </location>
</feature>
<feature type="compositionally biased region" description="Polar residues" evidence="6">
    <location>
        <begin position="566"/>
        <end position="583"/>
    </location>
</feature>
<feature type="compositionally biased region" description="Basic and acidic residues" evidence="6">
    <location>
        <begin position="418"/>
        <end position="438"/>
    </location>
</feature>
<dbReference type="InterPro" id="IPR051585">
    <property type="entry name" value="STE20_Ser/Thr_Kinases"/>
</dbReference>